<organism evidence="2 3">
    <name type="scientific">Mycena pura</name>
    <dbReference type="NCBI Taxonomy" id="153505"/>
    <lineage>
        <taxon>Eukaryota</taxon>
        <taxon>Fungi</taxon>
        <taxon>Dikarya</taxon>
        <taxon>Basidiomycota</taxon>
        <taxon>Agaricomycotina</taxon>
        <taxon>Agaricomycetes</taxon>
        <taxon>Agaricomycetidae</taxon>
        <taxon>Agaricales</taxon>
        <taxon>Marasmiineae</taxon>
        <taxon>Mycenaceae</taxon>
        <taxon>Mycena</taxon>
    </lineage>
</organism>
<dbReference type="AlphaFoldDB" id="A0AAD6Y4B9"/>
<feature type="domain" description="NmrA-like" evidence="1">
    <location>
        <begin position="2"/>
        <end position="79"/>
    </location>
</feature>
<dbReference type="PANTHER" id="PTHR48079:SF6">
    <property type="entry name" value="NAD(P)-BINDING DOMAIN-CONTAINING PROTEIN-RELATED"/>
    <property type="match status" value="1"/>
</dbReference>
<protein>
    <recommendedName>
        <fullName evidence="1">NmrA-like domain-containing protein</fullName>
    </recommendedName>
</protein>
<dbReference type="Gene3D" id="3.40.50.720">
    <property type="entry name" value="NAD(P)-binding Rossmann-like Domain"/>
    <property type="match status" value="1"/>
</dbReference>
<sequence>MKKVLFIGGTGYIGGPILSRLIEHDDPHVRITALVRSPEKATKLKALNVHVDVVAGSHDDAPLVEELAANADVIFSLASSDNLPAVESMLRGLKKRSTDTGVKPSLIHLVSCLCDDAQGMFASEKVYNDLDIASIESIPATQWHRNVDLALVAADAEGYVNTYIVLPSAVYGTPRGLLMDAGVQNPANFAWTHLISVAFKRGAMEIVGEGRNLVTHVDLAELVDLVVLVYETAQAGRVGHGREGYYFSSNGDVAFARIAEVIEARAGPRRVLTQAEVDEHFPGSFLNEFHYWLGANTRGDAARGRTLG</sequence>
<accession>A0AAD6Y4B9</accession>
<dbReference type="EMBL" id="JARJCW010000062">
    <property type="protein sequence ID" value="KAJ7200642.1"/>
    <property type="molecule type" value="Genomic_DNA"/>
</dbReference>
<proteinExistence type="predicted"/>
<dbReference type="Proteomes" id="UP001219525">
    <property type="component" value="Unassembled WGS sequence"/>
</dbReference>
<comment type="caution">
    <text evidence="2">The sequence shown here is derived from an EMBL/GenBank/DDBJ whole genome shotgun (WGS) entry which is preliminary data.</text>
</comment>
<evidence type="ECO:0000313" key="2">
    <source>
        <dbReference type="EMBL" id="KAJ7200642.1"/>
    </source>
</evidence>
<dbReference type="Pfam" id="PF05368">
    <property type="entry name" value="NmrA"/>
    <property type="match status" value="1"/>
</dbReference>
<reference evidence="2" key="1">
    <citation type="submission" date="2023-03" db="EMBL/GenBank/DDBJ databases">
        <title>Massive genome expansion in bonnet fungi (Mycena s.s.) driven by repeated elements and novel gene families across ecological guilds.</title>
        <authorList>
            <consortium name="Lawrence Berkeley National Laboratory"/>
            <person name="Harder C.B."/>
            <person name="Miyauchi S."/>
            <person name="Viragh M."/>
            <person name="Kuo A."/>
            <person name="Thoen E."/>
            <person name="Andreopoulos B."/>
            <person name="Lu D."/>
            <person name="Skrede I."/>
            <person name="Drula E."/>
            <person name="Henrissat B."/>
            <person name="Morin E."/>
            <person name="Kohler A."/>
            <person name="Barry K."/>
            <person name="LaButti K."/>
            <person name="Morin E."/>
            <person name="Salamov A."/>
            <person name="Lipzen A."/>
            <person name="Mereny Z."/>
            <person name="Hegedus B."/>
            <person name="Baldrian P."/>
            <person name="Stursova M."/>
            <person name="Weitz H."/>
            <person name="Taylor A."/>
            <person name="Grigoriev I.V."/>
            <person name="Nagy L.G."/>
            <person name="Martin F."/>
            <person name="Kauserud H."/>
        </authorList>
    </citation>
    <scope>NUCLEOTIDE SEQUENCE</scope>
    <source>
        <strain evidence="2">9144</strain>
    </source>
</reference>
<dbReference type="PANTHER" id="PTHR48079">
    <property type="entry name" value="PROTEIN YEEZ"/>
    <property type="match status" value="1"/>
</dbReference>
<evidence type="ECO:0000313" key="3">
    <source>
        <dbReference type="Proteomes" id="UP001219525"/>
    </source>
</evidence>
<dbReference type="InterPro" id="IPR051783">
    <property type="entry name" value="NAD(P)-dependent_oxidoreduct"/>
</dbReference>
<dbReference type="GO" id="GO:0004029">
    <property type="term" value="F:aldehyde dehydrogenase (NAD+) activity"/>
    <property type="evidence" value="ECO:0007669"/>
    <property type="project" value="TreeGrafter"/>
</dbReference>
<name>A0AAD6Y4B9_9AGAR</name>
<dbReference type="InterPro" id="IPR008030">
    <property type="entry name" value="NmrA-like"/>
</dbReference>
<evidence type="ECO:0000259" key="1">
    <source>
        <dbReference type="Pfam" id="PF05368"/>
    </source>
</evidence>
<dbReference type="InterPro" id="IPR036291">
    <property type="entry name" value="NAD(P)-bd_dom_sf"/>
</dbReference>
<keyword evidence="3" id="KW-1185">Reference proteome</keyword>
<gene>
    <name evidence="2" type="ORF">GGX14DRAFT_466578</name>
</gene>
<dbReference type="GO" id="GO:0005737">
    <property type="term" value="C:cytoplasm"/>
    <property type="evidence" value="ECO:0007669"/>
    <property type="project" value="TreeGrafter"/>
</dbReference>
<dbReference type="SUPFAM" id="SSF51735">
    <property type="entry name" value="NAD(P)-binding Rossmann-fold domains"/>
    <property type="match status" value="1"/>
</dbReference>